<comment type="caution">
    <text evidence="1">The sequence shown here is derived from an EMBL/GenBank/DDBJ whole genome shotgun (WGS) entry which is preliminary data.</text>
</comment>
<proteinExistence type="predicted"/>
<accession>A0A8J4TP83</accession>
<evidence type="ECO:0000313" key="2">
    <source>
        <dbReference type="Proteomes" id="UP000727407"/>
    </source>
</evidence>
<protein>
    <submittedName>
        <fullName evidence="1">Protein NOV</fullName>
    </submittedName>
</protein>
<reference evidence="1" key="1">
    <citation type="submission" date="2020-07" db="EMBL/GenBank/DDBJ databases">
        <title>Clarias magur genome sequencing, assembly and annotation.</title>
        <authorList>
            <person name="Kushwaha B."/>
            <person name="Kumar R."/>
            <person name="Das P."/>
            <person name="Joshi C.G."/>
            <person name="Kumar D."/>
            <person name="Nagpure N.S."/>
            <person name="Pandey M."/>
            <person name="Agarwal S."/>
            <person name="Srivastava S."/>
            <person name="Singh M."/>
            <person name="Sahoo L."/>
            <person name="Jayasankar P."/>
            <person name="Meher P.K."/>
            <person name="Koringa P.G."/>
            <person name="Iquebal M.A."/>
            <person name="Das S.P."/>
            <person name="Bit A."/>
            <person name="Patnaik S."/>
            <person name="Patel N."/>
            <person name="Shah T.M."/>
            <person name="Hinsu A."/>
            <person name="Jena J.K."/>
        </authorList>
    </citation>
    <scope>NUCLEOTIDE SEQUENCE</scope>
    <source>
        <strain evidence="1">CIFAMagur01</strain>
        <tissue evidence="1">Testis</tissue>
    </source>
</reference>
<keyword evidence="2" id="KW-1185">Reference proteome</keyword>
<name>A0A8J4TP83_CLAMG</name>
<sequence length="77" mass="8384">MPEWLLKSPEALQSCLITARQRGRSCTDEMLASHAPSSQSLHLHTDSEGILAQQGHIALLPPSPQSPESSKLRLLTV</sequence>
<dbReference type="AlphaFoldDB" id="A0A8J4TP83"/>
<dbReference type="EMBL" id="QNUK01000573">
    <property type="protein sequence ID" value="KAF5891548.1"/>
    <property type="molecule type" value="Genomic_DNA"/>
</dbReference>
<organism evidence="1 2">
    <name type="scientific">Clarias magur</name>
    <name type="common">Asian catfish</name>
    <name type="synonym">Macropteronotus magur</name>
    <dbReference type="NCBI Taxonomy" id="1594786"/>
    <lineage>
        <taxon>Eukaryota</taxon>
        <taxon>Metazoa</taxon>
        <taxon>Chordata</taxon>
        <taxon>Craniata</taxon>
        <taxon>Vertebrata</taxon>
        <taxon>Euteleostomi</taxon>
        <taxon>Actinopterygii</taxon>
        <taxon>Neopterygii</taxon>
        <taxon>Teleostei</taxon>
        <taxon>Ostariophysi</taxon>
        <taxon>Siluriformes</taxon>
        <taxon>Clariidae</taxon>
        <taxon>Clarias</taxon>
    </lineage>
</organism>
<dbReference type="Proteomes" id="UP000727407">
    <property type="component" value="Unassembled WGS sequence"/>
</dbReference>
<gene>
    <name evidence="1" type="primary">ccn3</name>
    <name evidence="1" type="ORF">DAT39_018740</name>
</gene>
<evidence type="ECO:0000313" key="1">
    <source>
        <dbReference type="EMBL" id="KAF5891548.1"/>
    </source>
</evidence>